<dbReference type="PANTHER" id="PTHR33074:SF129">
    <property type="entry name" value="DUF1618 DOMAIN-CONTAINING PROTEIN"/>
    <property type="match status" value="1"/>
</dbReference>
<sequence>MELQTLTKKRRPSDDDSPAAAAPRWVMLNPYITIMDSTNSCLADAKTMAVSCTSSGQSFSISCGDGNYHLESEDVRRRRLHVVSAHDDVVLIQISLPNCNNGYNNLHYHHDHFLYETGAGRPPLLSLLPSCYISMQFERDQGAPQDPIPSQRSRSLDSKNTGVLRLGDGKILVVQLDLGYNNVAELCVLHHPSHGRDWVIKRVPIVHHRQEGKDEVRQWRRPPWPEVVEAAVPVGNRFMCWINYHNGFYLCDMAEKQTDPKLQYVPLPVSAYDATTGNYLEDPHWPRGLLHLAAARPDAVRFVAIAPRCCCGGPGKSSCERSSSAFNVTTWTMNVRSAEAIWVKERVLDCSELWQQLPSYRGIRHESFEYPIISADDPDVICFIVDRRTVEVNTRSKALLSIVTEAFSPRGADCHLPAKLHW</sequence>
<reference evidence="3" key="1">
    <citation type="submission" date="2024-10" db="EMBL/GenBank/DDBJ databases">
        <authorList>
            <person name="Ryan C."/>
        </authorList>
    </citation>
    <scope>NUCLEOTIDE SEQUENCE [LARGE SCALE GENOMIC DNA]</scope>
</reference>
<name>A0ABC9B7M1_9POAL</name>
<feature type="region of interest" description="Disordered" evidence="1">
    <location>
        <begin position="1"/>
        <end position="20"/>
    </location>
</feature>
<dbReference type="EMBL" id="OZ075134">
    <property type="protein sequence ID" value="CAL4995050.1"/>
    <property type="molecule type" value="Genomic_DNA"/>
</dbReference>
<dbReference type="AlphaFoldDB" id="A0ABC9B7M1"/>
<dbReference type="Pfam" id="PF07762">
    <property type="entry name" value="DUF1618"/>
    <property type="match status" value="1"/>
</dbReference>
<proteinExistence type="predicted"/>
<gene>
    <name evidence="3" type="ORF">URODEC1_LOCUS62184</name>
</gene>
<feature type="domain" description="DUF1618" evidence="2">
    <location>
        <begin position="241"/>
        <end position="382"/>
    </location>
</feature>
<evidence type="ECO:0000313" key="4">
    <source>
        <dbReference type="Proteomes" id="UP001497457"/>
    </source>
</evidence>
<dbReference type="PANTHER" id="PTHR33074">
    <property type="entry name" value="EXPRESSED PROTEIN-RELATED"/>
    <property type="match status" value="1"/>
</dbReference>
<dbReference type="Proteomes" id="UP001497457">
    <property type="component" value="Chromosome 24b"/>
</dbReference>
<organism evidence="3 4">
    <name type="scientific">Urochloa decumbens</name>
    <dbReference type="NCBI Taxonomy" id="240449"/>
    <lineage>
        <taxon>Eukaryota</taxon>
        <taxon>Viridiplantae</taxon>
        <taxon>Streptophyta</taxon>
        <taxon>Embryophyta</taxon>
        <taxon>Tracheophyta</taxon>
        <taxon>Spermatophyta</taxon>
        <taxon>Magnoliopsida</taxon>
        <taxon>Liliopsida</taxon>
        <taxon>Poales</taxon>
        <taxon>Poaceae</taxon>
        <taxon>PACMAD clade</taxon>
        <taxon>Panicoideae</taxon>
        <taxon>Panicodae</taxon>
        <taxon>Paniceae</taxon>
        <taxon>Melinidinae</taxon>
        <taxon>Urochloa</taxon>
    </lineage>
</organism>
<evidence type="ECO:0000256" key="1">
    <source>
        <dbReference type="SAM" id="MobiDB-lite"/>
    </source>
</evidence>
<dbReference type="InterPro" id="IPR011676">
    <property type="entry name" value="DUF1618"/>
</dbReference>
<evidence type="ECO:0000313" key="3">
    <source>
        <dbReference type="EMBL" id="CAL4995050.1"/>
    </source>
</evidence>
<accession>A0ABC9B7M1</accession>
<keyword evidence="4" id="KW-1185">Reference proteome</keyword>
<protein>
    <recommendedName>
        <fullName evidence="2">DUF1618 domain-containing protein</fullName>
    </recommendedName>
</protein>
<evidence type="ECO:0000259" key="2">
    <source>
        <dbReference type="Pfam" id="PF07762"/>
    </source>
</evidence>